<dbReference type="NCBIfam" id="NF038076">
    <property type="entry name" value="fam_STM4015"/>
    <property type="match status" value="1"/>
</dbReference>
<accession>A0A918BAD4</accession>
<evidence type="ECO:0000256" key="1">
    <source>
        <dbReference type="SAM" id="MobiDB-lite"/>
    </source>
</evidence>
<evidence type="ECO:0008006" key="4">
    <source>
        <dbReference type="Google" id="ProtNLM"/>
    </source>
</evidence>
<dbReference type="RefSeq" id="WP_189216342.1">
    <property type="nucleotide sequence ID" value="NZ_BMQK01000003.1"/>
</dbReference>
<dbReference type="AlphaFoldDB" id="A0A918BAD4"/>
<dbReference type="InterPro" id="IPR047722">
    <property type="entry name" value="STM4015-like"/>
</dbReference>
<dbReference type="InterPro" id="IPR032675">
    <property type="entry name" value="LRR_dom_sf"/>
</dbReference>
<organism evidence="2 3">
    <name type="scientific">Streptomyces ruber</name>
    <dbReference type="NCBI Taxonomy" id="83378"/>
    <lineage>
        <taxon>Bacteria</taxon>
        <taxon>Bacillati</taxon>
        <taxon>Actinomycetota</taxon>
        <taxon>Actinomycetes</taxon>
        <taxon>Kitasatosporales</taxon>
        <taxon>Streptomycetaceae</taxon>
        <taxon>Streptomyces</taxon>
    </lineage>
</organism>
<comment type="caution">
    <text evidence="2">The sequence shown here is derived from an EMBL/GenBank/DDBJ whole genome shotgun (WGS) entry which is preliminary data.</text>
</comment>
<feature type="region of interest" description="Disordered" evidence="1">
    <location>
        <begin position="289"/>
        <end position="312"/>
    </location>
</feature>
<dbReference type="Proteomes" id="UP000620156">
    <property type="component" value="Unassembled WGS sequence"/>
</dbReference>
<gene>
    <name evidence="2" type="ORF">GCM10010145_20110</name>
</gene>
<keyword evidence="3" id="KW-1185">Reference proteome</keyword>
<sequence>MIGDHLQELHGLPAFHFPGEEDGPVDPAGLPAPESVAWRVTGDIYGSGESWEKAFERFRAAVDITRVRALIVGVWGEAYEGGPEGVIEALVKAHGQLPALRALFLGDITVEESEISWIAQGDVTPLLETFGDLAELGVRGGHDLRLNAVRHDRLRTLRVETGGMPAEAVRGVAASELPALEHLDLWLGTSEYGGDAEVTDLEPILAGTRLPALKHLALRNSEMQDDICAALAAAPVVARLDVLDVSMGVLTDDGAAALLTGQPLTHLKTLDMHYNFLGEEMRARLRDTLEPAGVRVDTDPDDAESDDDGDGDVWRYVAVGE</sequence>
<evidence type="ECO:0000313" key="2">
    <source>
        <dbReference type="EMBL" id="GGQ50960.1"/>
    </source>
</evidence>
<dbReference type="SUPFAM" id="SSF52047">
    <property type="entry name" value="RNI-like"/>
    <property type="match status" value="1"/>
</dbReference>
<reference evidence="2" key="2">
    <citation type="submission" date="2020-09" db="EMBL/GenBank/DDBJ databases">
        <authorList>
            <person name="Sun Q."/>
            <person name="Ohkuma M."/>
        </authorList>
    </citation>
    <scope>NUCLEOTIDE SEQUENCE</scope>
    <source>
        <strain evidence="2">JCM 3131</strain>
    </source>
</reference>
<proteinExistence type="predicted"/>
<dbReference type="EMBL" id="BMQK01000003">
    <property type="protein sequence ID" value="GGQ50960.1"/>
    <property type="molecule type" value="Genomic_DNA"/>
</dbReference>
<evidence type="ECO:0000313" key="3">
    <source>
        <dbReference type="Proteomes" id="UP000620156"/>
    </source>
</evidence>
<name>A0A918BAD4_9ACTN</name>
<reference evidence="2" key="1">
    <citation type="journal article" date="2014" name="Int. J. Syst. Evol. Microbiol.">
        <title>Complete genome sequence of Corynebacterium casei LMG S-19264T (=DSM 44701T), isolated from a smear-ripened cheese.</title>
        <authorList>
            <consortium name="US DOE Joint Genome Institute (JGI-PGF)"/>
            <person name="Walter F."/>
            <person name="Albersmeier A."/>
            <person name="Kalinowski J."/>
            <person name="Ruckert C."/>
        </authorList>
    </citation>
    <scope>NUCLEOTIDE SEQUENCE</scope>
    <source>
        <strain evidence="2">JCM 3131</strain>
    </source>
</reference>
<protein>
    <recommendedName>
        <fullName evidence="4">Cytoplasmic protein</fullName>
    </recommendedName>
</protein>
<dbReference type="Gene3D" id="3.80.10.10">
    <property type="entry name" value="Ribonuclease Inhibitor"/>
    <property type="match status" value="1"/>
</dbReference>
<feature type="compositionally biased region" description="Acidic residues" evidence="1">
    <location>
        <begin position="299"/>
        <end position="311"/>
    </location>
</feature>